<comment type="subcellular location">
    <subcellularLocation>
        <location evidence="2">Nucleus</location>
    </subcellularLocation>
</comment>
<keyword evidence="5" id="KW-0479">Metal-binding</keyword>
<comment type="cofactor">
    <cofactor evidence="1">
        <name>a divalent metal cation</name>
        <dbReference type="ChEBI" id="CHEBI:60240"/>
    </cofactor>
</comment>
<accession>A0A803TAG2</accession>
<keyword evidence="4" id="KW-0540">Nuclease</keyword>
<feature type="domain" description="DDE Tnp4" evidence="9">
    <location>
        <begin position="224"/>
        <end position="386"/>
    </location>
</feature>
<evidence type="ECO:0000256" key="1">
    <source>
        <dbReference type="ARBA" id="ARBA00001968"/>
    </source>
</evidence>
<dbReference type="KEGG" id="acs:103278531"/>
<evidence type="ECO:0000256" key="8">
    <source>
        <dbReference type="SAM" id="MobiDB-lite"/>
    </source>
</evidence>
<dbReference type="PANTHER" id="PTHR22930">
    <property type="match status" value="1"/>
</dbReference>
<evidence type="ECO:0000259" key="9">
    <source>
        <dbReference type="Pfam" id="PF13359"/>
    </source>
</evidence>
<reference evidence="10 11" key="1">
    <citation type="submission" date="2009-12" db="EMBL/GenBank/DDBJ databases">
        <title>The Genome Sequence of Anolis carolinensis (Green Anole Lizard).</title>
        <authorList>
            <consortium name="The Genome Sequencing Platform"/>
            <person name="Di Palma F."/>
            <person name="Alfoldi J."/>
            <person name="Heiman D."/>
            <person name="Young S."/>
            <person name="Grabherr M."/>
            <person name="Johnson J."/>
            <person name="Lander E.S."/>
            <person name="Lindblad-Toh K."/>
        </authorList>
    </citation>
    <scope>NUCLEOTIDE SEQUENCE [LARGE SCALE GENOMIC DNA]</scope>
    <source>
        <strain evidence="10 11">JBL SC #1</strain>
    </source>
</reference>
<organism evidence="10 11">
    <name type="scientific">Anolis carolinensis</name>
    <name type="common">Green anole</name>
    <name type="synonym">American chameleon</name>
    <dbReference type="NCBI Taxonomy" id="28377"/>
    <lineage>
        <taxon>Eukaryota</taxon>
        <taxon>Metazoa</taxon>
        <taxon>Chordata</taxon>
        <taxon>Craniata</taxon>
        <taxon>Vertebrata</taxon>
        <taxon>Euteleostomi</taxon>
        <taxon>Lepidosauria</taxon>
        <taxon>Squamata</taxon>
        <taxon>Bifurcata</taxon>
        <taxon>Unidentata</taxon>
        <taxon>Episquamata</taxon>
        <taxon>Toxicofera</taxon>
        <taxon>Iguania</taxon>
        <taxon>Dactyloidae</taxon>
        <taxon>Anolis</taxon>
    </lineage>
</organism>
<dbReference type="Proteomes" id="UP000001646">
    <property type="component" value="Chromosome 4"/>
</dbReference>
<evidence type="ECO:0000256" key="3">
    <source>
        <dbReference type="ARBA" id="ARBA00006958"/>
    </source>
</evidence>
<gene>
    <name evidence="10" type="primary">LOC103278531</name>
</gene>
<dbReference type="GO" id="GO:0005634">
    <property type="term" value="C:nucleus"/>
    <property type="evidence" value="ECO:0007669"/>
    <property type="project" value="UniProtKB-SubCell"/>
</dbReference>
<dbReference type="GO" id="GO:0046872">
    <property type="term" value="F:metal ion binding"/>
    <property type="evidence" value="ECO:0007669"/>
    <property type="project" value="UniProtKB-KW"/>
</dbReference>
<dbReference type="GeneTree" id="ENSGT00940000163810"/>
<dbReference type="InterPro" id="IPR045249">
    <property type="entry name" value="HARBI1-like"/>
</dbReference>
<evidence type="ECO:0000256" key="2">
    <source>
        <dbReference type="ARBA" id="ARBA00004123"/>
    </source>
</evidence>
<keyword evidence="6" id="KW-0378">Hydrolase</keyword>
<comment type="similarity">
    <text evidence="3">Belongs to the HARBI1 family.</text>
</comment>
<reference evidence="10" key="2">
    <citation type="submission" date="2025-08" db="UniProtKB">
        <authorList>
            <consortium name="Ensembl"/>
        </authorList>
    </citation>
    <scope>IDENTIFICATION</scope>
</reference>
<evidence type="ECO:0000313" key="11">
    <source>
        <dbReference type="Proteomes" id="UP000001646"/>
    </source>
</evidence>
<reference evidence="10" key="3">
    <citation type="submission" date="2025-09" db="UniProtKB">
        <authorList>
            <consortium name="Ensembl"/>
        </authorList>
    </citation>
    <scope>IDENTIFICATION</scope>
</reference>
<dbReference type="InParanoid" id="A0A803TAG2"/>
<evidence type="ECO:0000256" key="5">
    <source>
        <dbReference type="ARBA" id="ARBA00022723"/>
    </source>
</evidence>
<name>A0A803TAG2_ANOCA</name>
<dbReference type="GO" id="GO:0004518">
    <property type="term" value="F:nuclease activity"/>
    <property type="evidence" value="ECO:0007669"/>
    <property type="project" value="UniProtKB-KW"/>
</dbReference>
<evidence type="ECO:0000256" key="6">
    <source>
        <dbReference type="ARBA" id="ARBA00022801"/>
    </source>
</evidence>
<protein>
    <recommendedName>
        <fullName evidence="9">DDE Tnp4 domain-containing protein</fullName>
    </recommendedName>
</protein>
<dbReference type="InterPro" id="IPR027806">
    <property type="entry name" value="HARBI1_dom"/>
</dbReference>
<keyword evidence="11" id="KW-1185">Reference proteome</keyword>
<dbReference type="OrthoDB" id="9870505at2759"/>
<feature type="region of interest" description="Disordered" evidence="8">
    <location>
        <begin position="30"/>
        <end position="49"/>
    </location>
</feature>
<evidence type="ECO:0000256" key="4">
    <source>
        <dbReference type="ARBA" id="ARBA00022722"/>
    </source>
</evidence>
<keyword evidence="7" id="KW-0539">Nucleus</keyword>
<evidence type="ECO:0000313" key="10">
    <source>
        <dbReference type="Ensembl" id="ENSACAP00000032202.1"/>
    </source>
</evidence>
<dbReference type="GO" id="GO:0016787">
    <property type="term" value="F:hydrolase activity"/>
    <property type="evidence" value="ECO:0007669"/>
    <property type="project" value="UniProtKB-KW"/>
</dbReference>
<evidence type="ECO:0000256" key="7">
    <source>
        <dbReference type="ARBA" id="ARBA00023242"/>
    </source>
</evidence>
<dbReference type="GeneID" id="103278531"/>
<dbReference type="Ensembl" id="ENSACAT00000038652.1">
    <property type="protein sequence ID" value="ENSACAP00000032202.1"/>
    <property type="gene ID" value="ENSACAG00000041309.1"/>
</dbReference>
<dbReference type="Pfam" id="PF13359">
    <property type="entry name" value="DDE_Tnp_4"/>
    <property type="match status" value="1"/>
</dbReference>
<dbReference type="RefSeq" id="XP_008106845.1">
    <property type="nucleotide sequence ID" value="XM_008108638.3"/>
</dbReference>
<sequence length="440" mass="48803">MDSASAPAELPLALSAMRHATLAASQVMFPAKRRAGPGPRRTPLETPDPVRTLYRRRRGSRAAVKLIAAAQLETLATLANLMTIPRTPRRWWVYPNESDWWERFSLHEEDDRQWVHYFRLPRDTFQKVVAALAPEVAKGDTQMRRAIPVQKRVAIGLWMLANQCSYRKTAQHFGVGRATVGNIFLTVVLAMEMILLPRIVRLGDALEIMDGFAELGFPQVVGAVDGCHCAIVSPVRQGGHFSNRKKTYSVLLQGVTDHTGRFINIEIGQSGSNLDVKVIQNSAVFEKMEAGVFVPGNPTITVGGTRIGPLLVSDGGYPIRRWMMTPYSGELTKKQVLFNRRLSHAKAVVEMAFVQLKGRWQCLTAPLEVSEENVPSVIAACVILHNICETNGRALDDFTEVPQPVLPSQREPMEANAEQKKTEGEAVRGALADCFWAEGM</sequence>
<dbReference type="PANTHER" id="PTHR22930:SF276">
    <property type="entry name" value="KRAB DOMAIN-CONTAINING PROTEIN"/>
    <property type="match status" value="1"/>
</dbReference>
<dbReference type="AlphaFoldDB" id="A0A803TAG2"/>
<proteinExistence type="inferred from homology"/>